<sequence length="142" mass="15675">MFVAAISFLTLSCSQTTTSFLSQTSEPTEGNQSGELSKNQIAELKWLQYADPKADANLAIQKQDFTLLAFAGRVTSFPGIDNKSSTLSLQCGYRLLANSGDELRSENELKFRKQLYQYSATYNQLVAAACQKKVTNTIRTSP</sequence>
<dbReference type="OrthoDB" id="6388431at2"/>
<evidence type="ECO:0000313" key="2">
    <source>
        <dbReference type="Proteomes" id="UP000011864"/>
    </source>
</evidence>
<dbReference type="EMBL" id="CP003837">
    <property type="protein sequence ID" value="AGH42625.1"/>
    <property type="molecule type" value="Genomic_DNA"/>
</dbReference>
<name>K6ZSI9_9ALTE</name>
<evidence type="ECO:0000313" key="1">
    <source>
        <dbReference type="EMBL" id="AGH42625.1"/>
    </source>
</evidence>
<organism evidence="1 2">
    <name type="scientific">Paraglaciecola psychrophila 170</name>
    <dbReference type="NCBI Taxonomy" id="1129794"/>
    <lineage>
        <taxon>Bacteria</taxon>
        <taxon>Pseudomonadati</taxon>
        <taxon>Pseudomonadota</taxon>
        <taxon>Gammaproteobacteria</taxon>
        <taxon>Alteromonadales</taxon>
        <taxon>Alteromonadaceae</taxon>
        <taxon>Paraglaciecola</taxon>
    </lineage>
</organism>
<dbReference type="AlphaFoldDB" id="K6ZSI9"/>
<proteinExistence type="predicted"/>
<reference evidence="1 2" key="1">
    <citation type="journal article" date="2013" name="Genome Announc.">
        <title>Complete Genome Sequence of Glaciecola psychrophila Strain 170T.</title>
        <authorList>
            <person name="Yin J."/>
            <person name="Chen J."/>
            <person name="Liu G."/>
            <person name="Yu Y."/>
            <person name="Song L."/>
            <person name="Wang X."/>
            <person name="Qu X."/>
        </authorList>
    </citation>
    <scope>NUCLEOTIDE SEQUENCE [LARGE SCALE GENOMIC DNA]</scope>
    <source>
        <strain evidence="1 2">170</strain>
    </source>
</reference>
<keyword evidence="2" id="KW-1185">Reference proteome</keyword>
<dbReference type="STRING" id="1129794.C427_0515"/>
<protein>
    <submittedName>
        <fullName evidence="1">Uncharacterized protein</fullName>
    </submittedName>
</protein>
<dbReference type="KEGG" id="gps:C427_0515"/>
<gene>
    <name evidence="1" type="ORF">C427_0515</name>
</gene>
<dbReference type="PATRIC" id="fig|1129794.4.peg.510"/>
<dbReference type="HOGENOM" id="CLU_1813954_0_0_6"/>
<accession>K6ZSI9</accession>
<dbReference type="Proteomes" id="UP000011864">
    <property type="component" value="Chromosome"/>
</dbReference>